<dbReference type="Pfam" id="PF04116">
    <property type="entry name" value="FA_hydroxylase"/>
    <property type="match status" value="1"/>
</dbReference>
<keyword evidence="6" id="KW-0812">Transmembrane</keyword>
<dbReference type="PANTHER" id="PTHR31899">
    <property type="entry name" value="BETA-CAROTENE 3-HYDROXYLASE 1, CHLOROPLASTIC"/>
    <property type="match status" value="1"/>
</dbReference>
<accession>A0A7R9XR26</accession>
<dbReference type="InterPro" id="IPR006694">
    <property type="entry name" value="Fatty_acid_hydroxylase"/>
</dbReference>
<protein>
    <recommendedName>
        <fullName evidence="4">beta-carotene 3-hydroxylase</fullName>
        <ecNumber evidence="4">1.14.15.24</ecNumber>
    </recommendedName>
</protein>
<feature type="transmembrane region" description="Helical" evidence="6">
    <location>
        <begin position="244"/>
        <end position="261"/>
    </location>
</feature>
<evidence type="ECO:0000256" key="5">
    <source>
        <dbReference type="SAM" id="MobiDB-lite"/>
    </source>
</evidence>
<gene>
    <name evidence="8" type="ORF">OLUC0939_LOCUS1973</name>
</gene>
<feature type="compositionally biased region" description="Polar residues" evidence="5">
    <location>
        <begin position="1"/>
        <end position="16"/>
    </location>
</feature>
<feature type="region of interest" description="Disordered" evidence="5">
    <location>
        <begin position="1"/>
        <end position="133"/>
    </location>
</feature>
<evidence type="ECO:0000256" key="4">
    <source>
        <dbReference type="ARBA" id="ARBA00026097"/>
    </source>
</evidence>
<feature type="compositionally biased region" description="Low complexity" evidence="5">
    <location>
        <begin position="24"/>
        <end position="46"/>
    </location>
</feature>
<evidence type="ECO:0000256" key="2">
    <source>
        <dbReference type="ARBA" id="ARBA00022746"/>
    </source>
</evidence>
<dbReference type="AlphaFoldDB" id="A0A7R9XR26"/>
<feature type="compositionally biased region" description="Basic and acidic residues" evidence="5">
    <location>
        <begin position="55"/>
        <end position="68"/>
    </location>
</feature>
<dbReference type="GO" id="GO:0009507">
    <property type="term" value="C:chloroplast"/>
    <property type="evidence" value="ECO:0007669"/>
    <property type="project" value="TreeGrafter"/>
</dbReference>
<feature type="transmembrane region" description="Helical" evidence="6">
    <location>
        <begin position="173"/>
        <end position="196"/>
    </location>
</feature>
<sequence>MTSASIARLRPTSTSASRRDVGARARQGTRANGARTRANARTATRTIGDATAGRGTRDARISARRRDATTATRAVGVSNSDSTSGIGGAETIGGVMSSSSDDGDGAPSEIWGGQRNASEAKTPRRKARTKAERDASAESYEWSAWASSCGIISIAITATYFRILREVDVNGGLFPVAELVAQLALIAGAAVGMEFYARYAHKHLWHASWWSMSSKYRREWNKPIWLLHESHHLPREGAYEANDVFALVNGVPAFALCAFGFFTPGVFGGLCFGAGLGITLYGIAYMYVHDGLVHKRFPTGPLGKLPLLRKIAAGHTIHHTEAFEGVPWGLFLGIQELEAVPGGLDELNKVVAAAERKEQRDEQDNRASVGLVTQGTHIPSQKEAPACVLPDVADKGAGPR</sequence>
<keyword evidence="6" id="KW-0472">Membrane</keyword>
<dbReference type="GO" id="GO:0016119">
    <property type="term" value="P:carotene metabolic process"/>
    <property type="evidence" value="ECO:0007669"/>
    <property type="project" value="TreeGrafter"/>
</dbReference>
<dbReference type="EC" id="1.14.15.24" evidence="4"/>
<dbReference type="InterPro" id="IPR045019">
    <property type="entry name" value="BETA-OHASE-like"/>
</dbReference>
<proteinExistence type="inferred from homology"/>
<dbReference type="EMBL" id="HBDX01002309">
    <property type="protein sequence ID" value="CAD8221253.1"/>
    <property type="molecule type" value="Transcribed_RNA"/>
</dbReference>
<dbReference type="GO" id="GO:0005506">
    <property type="term" value="F:iron ion binding"/>
    <property type="evidence" value="ECO:0007669"/>
    <property type="project" value="InterPro"/>
</dbReference>
<organism evidence="8">
    <name type="scientific">Ostreococcus sp. 'lucimarinus'</name>
    <dbReference type="NCBI Taxonomy" id="242159"/>
    <lineage>
        <taxon>Eukaryota</taxon>
        <taxon>Viridiplantae</taxon>
        <taxon>Chlorophyta</taxon>
        <taxon>Mamiellophyceae</taxon>
        <taxon>Mamiellales</taxon>
        <taxon>Bathycoccaceae</taxon>
        <taxon>Ostreococcus</taxon>
    </lineage>
</organism>
<comment type="similarity">
    <text evidence="1">Belongs to the sterol desaturase family.</text>
</comment>
<dbReference type="GO" id="GO:0016123">
    <property type="term" value="P:xanthophyll biosynthetic process"/>
    <property type="evidence" value="ECO:0007669"/>
    <property type="project" value="TreeGrafter"/>
</dbReference>
<keyword evidence="6" id="KW-1133">Transmembrane helix</keyword>
<reference evidence="8" key="1">
    <citation type="submission" date="2021-01" db="EMBL/GenBank/DDBJ databases">
        <authorList>
            <person name="Corre E."/>
            <person name="Pelletier E."/>
            <person name="Niang G."/>
            <person name="Scheremetjew M."/>
            <person name="Finn R."/>
            <person name="Kale V."/>
            <person name="Holt S."/>
            <person name="Cochrane G."/>
            <person name="Meng A."/>
            <person name="Brown T."/>
            <person name="Cohen L."/>
        </authorList>
    </citation>
    <scope>NUCLEOTIDE SEQUENCE</scope>
    <source>
        <strain evidence="8">Clade-A-BCC118000</strain>
    </source>
</reference>
<evidence type="ECO:0000313" key="8">
    <source>
        <dbReference type="EMBL" id="CAD8221253.1"/>
    </source>
</evidence>
<evidence type="ECO:0000256" key="3">
    <source>
        <dbReference type="ARBA" id="ARBA00023002"/>
    </source>
</evidence>
<dbReference type="PANTHER" id="PTHR31899:SF9">
    <property type="entry name" value="BETA-CAROTENE 3-HYDROXYLASE 1, CHLOROPLASTIC"/>
    <property type="match status" value="1"/>
</dbReference>
<evidence type="ECO:0000259" key="7">
    <source>
        <dbReference type="Pfam" id="PF04116"/>
    </source>
</evidence>
<evidence type="ECO:0000256" key="1">
    <source>
        <dbReference type="ARBA" id="ARBA00009324"/>
    </source>
</evidence>
<keyword evidence="2" id="KW-0125">Carotenoid biosynthesis</keyword>
<evidence type="ECO:0000256" key="6">
    <source>
        <dbReference type="SAM" id="Phobius"/>
    </source>
</evidence>
<feature type="domain" description="Fatty acid hydroxylase" evidence="7">
    <location>
        <begin position="188"/>
        <end position="332"/>
    </location>
</feature>
<feature type="transmembrane region" description="Helical" evidence="6">
    <location>
        <begin position="142"/>
        <end position="161"/>
    </location>
</feature>
<feature type="transmembrane region" description="Helical" evidence="6">
    <location>
        <begin position="267"/>
        <end position="288"/>
    </location>
</feature>
<name>A0A7R9XR26_9CHLO</name>
<dbReference type="GO" id="GO:0010291">
    <property type="term" value="F:beta-carotene 3-hydroxylase activity"/>
    <property type="evidence" value="ECO:0007669"/>
    <property type="project" value="UniProtKB-EC"/>
</dbReference>
<keyword evidence="3" id="KW-0560">Oxidoreductase</keyword>